<name>A0A3B0Z6H8_9ZZZZ</name>
<dbReference type="AlphaFoldDB" id="A0A3B0Z6H8"/>
<dbReference type="EMBL" id="UOFP01000244">
    <property type="protein sequence ID" value="VAW88968.1"/>
    <property type="molecule type" value="Genomic_DNA"/>
</dbReference>
<sequence>MVIIESSIFTKLIKELMSDDEYKDFQEVLVNRPDTGDLIQGSGGLRKIRWKLERRGKSGGVRIIYYWVTADDQIRMLYAYPKGKQENLTKEQLAVLKKMIERWSDGQ</sequence>
<gene>
    <name evidence="1" type="ORF">MNBD_GAMMA18-1022</name>
</gene>
<dbReference type="Pfam" id="PF06296">
    <property type="entry name" value="RelE"/>
    <property type="match status" value="1"/>
</dbReference>
<protein>
    <submittedName>
        <fullName evidence="1">RelE-like translational repressor toxin</fullName>
    </submittedName>
</protein>
<organism evidence="1">
    <name type="scientific">hydrothermal vent metagenome</name>
    <dbReference type="NCBI Taxonomy" id="652676"/>
    <lineage>
        <taxon>unclassified sequences</taxon>
        <taxon>metagenomes</taxon>
        <taxon>ecological metagenomes</taxon>
    </lineage>
</organism>
<proteinExistence type="predicted"/>
<evidence type="ECO:0000313" key="1">
    <source>
        <dbReference type="EMBL" id="VAW88968.1"/>
    </source>
</evidence>
<accession>A0A3B0Z6H8</accession>
<dbReference type="InterPro" id="IPR009387">
    <property type="entry name" value="HigB-2"/>
</dbReference>
<dbReference type="PIRSF" id="PIRSF039032">
    <property type="entry name" value="HigB-2"/>
    <property type="match status" value="1"/>
</dbReference>
<reference evidence="1" key="1">
    <citation type="submission" date="2018-06" db="EMBL/GenBank/DDBJ databases">
        <authorList>
            <person name="Zhirakovskaya E."/>
        </authorList>
    </citation>
    <scope>NUCLEOTIDE SEQUENCE</scope>
</reference>